<name>A0A831LKA1_9BACT</name>
<organism evidence="3">
    <name type="scientific">Mariniphaga anaerophila</name>
    <dbReference type="NCBI Taxonomy" id="1484053"/>
    <lineage>
        <taxon>Bacteria</taxon>
        <taxon>Pseudomonadati</taxon>
        <taxon>Bacteroidota</taxon>
        <taxon>Bacteroidia</taxon>
        <taxon>Marinilabiliales</taxon>
        <taxon>Prolixibacteraceae</taxon>
        <taxon>Mariniphaga</taxon>
    </lineage>
</organism>
<dbReference type="Proteomes" id="UP000886047">
    <property type="component" value="Unassembled WGS sequence"/>
</dbReference>
<comment type="caution">
    <text evidence="3">The sequence shown here is derived from an EMBL/GenBank/DDBJ whole genome shotgun (WGS) entry which is preliminary data.</text>
</comment>
<dbReference type="InterPro" id="IPR007712">
    <property type="entry name" value="RelE/ParE_toxin"/>
</dbReference>
<accession>A0A831LKA1</accession>
<keyword evidence="2" id="KW-1277">Toxin-antitoxin system</keyword>
<dbReference type="SUPFAM" id="SSF143011">
    <property type="entry name" value="RelE-like"/>
    <property type="match status" value="1"/>
</dbReference>
<proteinExistence type="inferred from homology"/>
<protein>
    <submittedName>
        <fullName evidence="3">Type II toxin-antitoxin system RelE/ParE family toxin</fullName>
    </submittedName>
</protein>
<dbReference type="PANTHER" id="PTHR35601:SF1">
    <property type="entry name" value="TOXIN RELE"/>
    <property type="match status" value="1"/>
</dbReference>
<evidence type="ECO:0000256" key="1">
    <source>
        <dbReference type="ARBA" id="ARBA00006226"/>
    </source>
</evidence>
<comment type="similarity">
    <text evidence="1">Belongs to the RelE toxin family.</text>
</comment>
<dbReference type="PANTHER" id="PTHR35601">
    <property type="entry name" value="TOXIN RELE"/>
    <property type="match status" value="1"/>
</dbReference>
<sequence>MHKTAIAKLAKDPRPHEYIKLKGENAYRIRTGKYRIIYEINDDIVLVTVVSVGHRKNIYR</sequence>
<dbReference type="AlphaFoldDB" id="A0A831LKA1"/>
<dbReference type="EMBL" id="DSDK01000329">
    <property type="protein sequence ID" value="HDR51148.1"/>
    <property type="molecule type" value="Genomic_DNA"/>
</dbReference>
<evidence type="ECO:0000313" key="3">
    <source>
        <dbReference type="EMBL" id="HDR51148.1"/>
    </source>
</evidence>
<dbReference type="InterPro" id="IPR035093">
    <property type="entry name" value="RelE/ParE_toxin_dom_sf"/>
</dbReference>
<gene>
    <name evidence="3" type="ORF">ENN90_05925</name>
</gene>
<dbReference type="Gene3D" id="3.30.2310.20">
    <property type="entry name" value="RelE-like"/>
    <property type="match status" value="1"/>
</dbReference>
<evidence type="ECO:0000256" key="2">
    <source>
        <dbReference type="ARBA" id="ARBA00022649"/>
    </source>
</evidence>
<reference evidence="3" key="1">
    <citation type="journal article" date="2020" name="mSystems">
        <title>Genome- and Community-Level Interaction Insights into Carbon Utilization and Element Cycling Functions of Hydrothermarchaeota in Hydrothermal Sediment.</title>
        <authorList>
            <person name="Zhou Z."/>
            <person name="Liu Y."/>
            <person name="Xu W."/>
            <person name="Pan J."/>
            <person name="Luo Z.H."/>
            <person name="Li M."/>
        </authorList>
    </citation>
    <scope>NUCLEOTIDE SEQUENCE [LARGE SCALE GENOMIC DNA]</scope>
    <source>
        <strain evidence="3">SpSt-1217</strain>
    </source>
</reference>
<dbReference type="Pfam" id="PF05016">
    <property type="entry name" value="ParE_toxin"/>
    <property type="match status" value="1"/>
</dbReference>